<dbReference type="SUPFAM" id="SSF50965">
    <property type="entry name" value="Galactose oxidase, central domain"/>
    <property type="match status" value="1"/>
</dbReference>
<evidence type="ECO:0000256" key="7">
    <source>
        <dbReference type="ARBA" id="ARBA00022603"/>
    </source>
</evidence>
<dbReference type="AlphaFoldDB" id="A0AAY4B717"/>
<evidence type="ECO:0000256" key="13">
    <source>
        <dbReference type="ARBA" id="ARBA00049250"/>
    </source>
</evidence>
<comment type="similarity">
    <text evidence="3">Belongs to the methyltransferase superfamily. LCMT family.</text>
</comment>
<sequence>MSPVQQARLPKNKHEKQDIAVQGTNDSSVLSKASAATQLYFHDDFQRRFVCKAPRRSPLINRGYYVRWRAVDQCVRQFLQVTAHCGRRQVLSLGAGFDSLYFRLHAEGVLERVVVFELDFPDVSRRKAALIGADPRLTESLIDQNLKPSEITGPYRLLGVDLRNEKAVEEALIGAGLQWDNPTLLLSEVALTYMETQWSDAVIGWAARVFLQSTFVLYEQIRPLDPFGRVMQDHFLKLNSTLHALTTYPDTTAQTQRFLNKQPAAEHCSLTTLTDFFCDLYHQEWHQKCSHYFILTATRGSMSSQSLICPPLGFPVQQLKLVLEPPDLTVVPVPGKLCVERVGMASVLLGPGLLMLTGGYGRAGRGTAVRVLFGGLGGWRDACVECSSDWGVRLYHTLTAMPGGGLLVFGGRSSPLRPCPTILQIKYETAPASGTDQVKMSVEEMHCLGSAPLPRWRHTAVSLRCVLVYFSGKACVFIFGGRSEVEPVLGDACFLSLEDKTWLEVLVEGDSPEPRHSHSACAYGGGVVIFGGLGRGANPFGDLFFLKPTSAGFRWEKLQLQHPVVPRYSHTAHVIGQNLVVMGGVWIQAESVPGVAVINLTSGVSAEFRLDTSSLQWPVMLHSFCSELVDPDKPEVTLLGGGGNCFSFGTHFNLHPVTVDLSPAFPNTHS</sequence>
<dbReference type="PANTHER" id="PTHR46529">
    <property type="entry name" value="TRNA WYBUTOSINE-SYNTHESIZING PROTEIN 4"/>
    <property type="match status" value="1"/>
</dbReference>
<name>A0AAY4B717_9TELE</name>
<dbReference type="EC" id="2.3.1.231" evidence="4"/>
<protein>
    <recommendedName>
        <fullName evidence="6">tRNA wybutosine-synthesizing protein 4</fullName>
        <ecNumber evidence="5">2.1.1.290</ecNumber>
        <ecNumber evidence="4">2.3.1.231</ecNumber>
    </recommendedName>
    <alternativeName>
        <fullName evidence="12">tRNA(Phe) (7-(3-amino-3-(methoxycarbonyl)propyl)wyosine(37)-N)-methoxycarbonyltransferase</fullName>
    </alternativeName>
    <alternativeName>
        <fullName evidence="11">tRNA(Phe) (7-(3-amino-3-carboxypropyl)wyosine(37)-O)-methyltransferase</fullName>
    </alternativeName>
</protein>
<evidence type="ECO:0000256" key="4">
    <source>
        <dbReference type="ARBA" id="ARBA00012155"/>
    </source>
</evidence>
<keyword evidence="10" id="KW-0819">tRNA processing</keyword>
<dbReference type="EC" id="2.1.1.290" evidence="5"/>
<evidence type="ECO:0000313" key="14">
    <source>
        <dbReference type="Ensembl" id="ENSDCDP00010016652.1"/>
    </source>
</evidence>
<comment type="catalytic activity">
    <reaction evidence="1">
        <text>7-[(3S)-3-amino-3-carboxypropyl]wyosine(37) in tRNA(Phe) + S-adenosyl-L-methionine = 7-[(3S)-(3-amino-3-methoxycarbonyl)propyl]wyosine(37) in tRNA(Phe) + S-adenosyl-L-homocysteine</text>
        <dbReference type="Rhea" id="RHEA:36903"/>
        <dbReference type="Rhea" id="RHEA-COMP:10379"/>
        <dbReference type="Rhea" id="RHEA-COMP:11844"/>
        <dbReference type="ChEBI" id="CHEBI:57856"/>
        <dbReference type="ChEBI" id="CHEBI:59789"/>
        <dbReference type="ChEBI" id="CHEBI:73543"/>
        <dbReference type="ChEBI" id="CHEBI:74275"/>
        <dbReference type="EC" id="2.1.1.290"/>
    </reaction>
</comment>
<evidence type="ECO:0000256" key="9">
    <source>
        <dbReference type="ARBA" id="ARBA00022691"/>
    </source>
</evidence>
<evidence type="ECO:0000256" key="1">
    <source>
        <dbReference type="ARBA" id="ARBA00001806"/>
    </source>
</evidence>
<evidence type="ECO:0000313" key="15">
    <source>
        <dbReference type="Proteomes" id="UP000694580"/>
    </source>
</evidence>
<evidence type="ECO:0000256" key="2">
    <source>
        <dbReference type="ARBA" id="ARBA00004797"/>
    </source>
</evidence>
<dbReference type="PANTHER" id="PTHR46529:SF1">
    <property type="entry name" value="TRNA WYBUTOSINE-SYNTHESIZING PROTEIN 4"/>
    <property type="match status" value="1"/>
</dbReference>
<evidence type="ECO:0000256" key="6">
    <source>
        <dbReference type="ARBA" id="ARBA00018045"/>
    </source>
</evidence>
<dbReference type="InterPro" id="IPR029063">
    <property type="entry name" value="SAM-dependent_MTases_sf"/>
</dbReference>
<dbReference type="Pfam" id="PF04072">
    <property type="entry name" value="LCM"/>
    <property type="match status" value="1"/>
</dbReference>
<dbReference type="GO" id="GO:0008175">
    <property type="term" value="F:tRNA methyltransferase activity"/>
    <property type="evidence" value="ECO:0007669"/>
    <property type="project" value="TreeGrafter"/>
</dbReference>
<evidence type="ECO:0000256" key="12">
    <source>
        <dbReference type="ARBA" id="ARBA00030847"/>
    </source>
</evidence>
<gene>
    <name evidence="14" type="primary">lcmt2</name>
</gene>
<dbReference type="GO" id="GO:0030488">
    <property type="term" value="P:tRNA methylation"/>
    <property type="evidence" value="ECO:0007669"/>
    <property type="project" value="TreeGrafter"/>
</dbReference>
<evidence type="ECO:0000256" key="5">
    <source>
        <dbReference type="ARBA" id="ARBA00012779"/>
    </source>
</evidence>
<evidence type="ECO:0000256" key="3">
    <source>
        <dbReference type="ARBA" id="ARBA00010703"/>
    </source>
</evidence>
<keyword evidence="9" id="KW-0949">S-adenosyl-L-methionine</keyword>
<proteinExistence type="inferred from homology"/>
<keyword evidence="8" id="KW-0808">Transferase</keyword>
<keyword evidence="7" id="KW-0489">Methyltransferase</keyword>
<reference evidence="14" key="3">
    <citation type="submission" date="2025-09" db="UniProtKB">
        <authorList>
            <consortium name="Ensembl"/>
        </authorList>
    </citation>
    <scope>IDENTIFICATION</scope>
</reference>
<dbReference type="InterPro" id="IPR011043">
    <property type="entry name" value="Gal_Oxase/kelch_b-propeller"/>
</dbReference>
<dbReference type="GeneTree" id="ENSGT00940000162599"/>
<evidence type="ECO:0000256" key="8">
    <source>
        <dbReference type="ARBA" id="ARBA00022679"/>
    </source>
</evidence>
<dbReference type="Gene3D" id="3.40.50.150">
    <property type="entry name" value="Vaccinia Virus protein VP39"/>
    <property type="match status" value="1"/>
</dbReference>
<comment type="catalytic activity">
    <reaction evidence="13">
        <text>7-[(3S)-(3-amino-3-methoxycarbonyl)propyl]wyosine(37) in tRNA(Phe) + S-adenosyl-L-methionine + CO2 = wybutosine(37) in tRNA(Phe) + S-adenosyl-L-homocysteine + 2 H(+)</text>
        <dbReference type="Rhea" id="RHEA:37119"/>
        <dbReference type="Rhea" id="RHEA-COMP:11844"/>
        <dbReference type="Rhea" id="RHEA-COMP:11847"/>
        <dbReference type="ChEBI" id="CHEBI:15378"/>
        <dbReference type="ChEBI" id="CHEBI:16526"/>
        <dbReference type="ChEBI" id="CHEBI:57856"/>
        <dbReference type="ChEBI" id="CHEBI:59789"/>
        <dbReference type="ChEBI" id="CHEBI:73544"/>
        <dbReference type="ChEBI" id="CHEBI:74275"/>
        <dbReference type="EC" id="2.3.1.231"/>
    </reaction>
</comment>
<keyword evidence="15" id="KW-1185">Reference proteome</keyword>
<dbReference type="Ensembl" id="ENSDCDT00010017664.1">
    <property type="protein sequence ID" value="ENSDCDP00010016652.1"/>
    <property type="gene ID" value="ENSDCDG00010007650.1"/>
</dbReference>
<accession>A0AAY4B717</accession>
<evidence type="ECO:0000256" key="10">
    <source>
        <dbReference type="ARBA" id="ARBA00022694"/>
    </source>
</evidence>
<reference evidence="14" key="2">
    <citation type="submission" date="2025-08" db="UniProtKB">
        <authorList>
            <consortium name="Ensembl"/>
        </authorList>
    </citation>
    <scope>IDENTIFICATION</scope>
</reference>
<dbReference type="Proteomes" id="UP000694580">
    <property type="component" value="Chromosome 9"/>
</dbReference>
<dbReference type="Gene3D" id="2.120.10.80">
    <property type="entry name" value="Kelch-type beta propeller"/>
    <property type="match status" value="1"/>
</dbReference>
<dbReference type="Pfam" id="PF24681">
    <property type="entry name" value="Kelch_KLHDC2_KLHL20_DRC7"/>
    <property type="match status" value="1"/>
</dbReference>
<reference evidence="14 15" key="1">
    <citation type="submission" date="2020-06" db="EMBL/GenBank/DDBJ databases">
        <authorList>
            <consortium name="Wellcome Sanger Institute Data Sharing"/>
        </authorList>
    </citation>
    <scope>NUCLEOTIDE SEQUENCE [LARGE SCALE GENOMIC DNA]</scope>
</reference>
<dbReference type="InterPro" id="IPR007213">
    <property type="entry name" value="Ppm1/Ppm2/Tcmp"/>
</dbReference>
<organism evidence="14 15">
    <name type="scientific">Denticeps clupeoides</name>
    <name type="common">denticle herring</name>
    <dbReference type="NCBI Taxonomy" id="299321"/>
    <lineage>
        <taxon>Eukaryota</taxon>
        <taxon>Metazoa</taxon>
        <taxon>Chordata</taxon>
        <taxon>Craniata</taxon>
        <taxon>Vertebrata</taxon>
        <taxon>Euteleostomi</taxon>
        <taxon>Actinopterygii</taxon>
        <taxon>Neopterygii</taxon>
        <taxon>Teleostei</taxon>
        <taxon>Clupei</taxon>
        <taxon>Clupeiformes</taxon>
        <taxon>Denticipitoidei</taxon>
        <taxon>Denticipitidae</taxon>
        <taxon>Denticeps</taxon>
    </lineage>
</organism>
<comment type="pathway">
    <text evidence="2">tRNA modification; wybutosine-tRNA(Phe) biosynthesis.</text>
</comment>
<dbReference type="SUPFAM" id="SSF53335">
    <property type="entry name" value="S-adenosyl-L-methionine-dependent methyltransferases"/>
    <property type="match status" value="1"/>
</dbReference>
<dbReference type="InterPro" id="IPR015915">
    <property type="entry name" value="Kelch-typ_b-propeller"/>
</dbReference>
<dbReference type="GO" id="GO:0031591">
    <property type="term" value="P:wybutosine biosynthetic process"/>
    <property type="evidence" value="ECO:0007669"/>
    <property type="project" value="TreeGrafter"/>
</dbReference>
<evidence type="ECO:0000256" key="11">
    <source>
        <dbReference type="ARBA" id="ARBA00029750"/>
    </source>
</evidence>